<name>A0AAD6U925_9AGAR</name>
<dbReference type="InterPro" id="IPR002575">
    <property type="entry name" value="Aminoglycoside_PTrfase"/>
</dbReference>
<gene>
    <name evidence="2" type="ORF">B0H15DRAFT_907763</name>
</gene>
<evidence type="ECO:0000313" key="2">
    <source>
        <dbReference type="EMBL" id="KAJ7089794.1"/>
    </source>
</evidence>
<dbReference type="PANTHER" id="PTHR21310">
    <property type="entry name" value="AMINOGLYCOSIDE PHOSPHOTRANSFERASE-RELATED-RELATED"/>
    <property type="match status" value="1"/>
</dbReference>
<organism evidence="2 3">
    <name type="scientific">Mycena belliarum</name>
    <dbReference type="NCBI Taxonomy" id="1033014"/>
    <lineage>
        <taxon>Eukaryota</taxon>
        <taxon>Fungi</taxon>
        <taxon>Dikarya</taxon>
        <taxon>Basidiomycota</taxon>
        <taxon>Agaricomycotina</taxon>
        <taxon>Agaricomycetes</taxon>
        <taxon>Agaricomycetidae</taxon>
        <taxon>Agaricales</taxon>
        <taxon>Marasmiineae</taxon>
        <taxon>Mycenaceae</taxon>
        <taxon>Mycena</taxon>
    </lineage>
</organism>
<proteinExistence type="predicted"/>
<dbReference type="InterPro" id="IPR011009">
    <property type="entry name" value="Kinase-like_dom_sf"/>
</dbReference>
<dbReference type="InterPro" id="IPR051678">
    <property type="entry name" value="AGP_Transferase"/>
</dbReference>
<dbReference type="GO" id="GO:0016301">
    <property type="term" value="F:kinase activity"/>
    <property type="evidence" value="ECO:0007669"/>
    <property type="project" value="UniProtKB-KW"/>
</dbReference>
<feature type="domain" description="Aminoglycoside phosphotransferase" evidence="1">
    <location>
        <begin position="58"/>
        <end position="252"/>
    </location>
</feature>
<accession>A0AAD6U925</accession>
<dbReference type="SUPFAM" id="SSF56112">
    <property type="entry name" value="Protein kinase-like (PK-like)"/>
    <property type="match status" value="1"/>
</dbReference>
<dbReference type="CDD" id="cd05120">
    <property type="entry name" value="APH_ChoK_like"/>
    <property type="match status" value="1"/>
</dbReference>
<dbReference type="AlphaFoldDB" id="A0AAD6U925"/>
<dbReference type="Gene3D" id="3.90.1200.10">
    <property type="match status" value="1"/>
</dbReference>
<dbReference type="Pfam" id="PF01636">
    <property type="entry name" value="APH"/>
    <property type="match status" value="1"/>
</dbReference>
<sequence length="297" mass="33694">MSPKEATCHYDVVQLTAMGYRFLSARLSAGRRIYGYYGPRTIRTGPRTFFKSGARVDESEAEAMQFVANNTCIPVPKVHRVYKYHAITFIEMEFIPGKEASVLYNMAPPDQRAILEELESYVRQIRSLVPPTPELVASVCGNHCLDHRIGLKPAGPFSSHDEFHHFLRRNVDLSDWDPGRFAAVVRAHREKYVSTFAHGDLAPRNVLVHKGRISAIIDWDCAGWRPEYWEVTKSRFVSWGTPEEWIEAVERGCGNSYELQVKAETQLWTVAEFPSSPGELFPCKEDPDALTQADEAS</sequence>
<evidence type="ECO:0000259" key="1">
    <source>
        <dbReference type="Pfam" id="PF01636"/>
    </source>
</evidence>
<evidence type="ECO:0000313" key="3">
    <source>
        <dbReference type="Proteomes" id="UP001222325"/>
    </source>
</evidence>
<dbReference type="EMBL" id="JARJCN010000023">
    <property type="protein sequence ID" value="KAJ7089794.1"/>
    <property type="molecule type" value="Genomic_DNA"/>
</dbReference>
<comment type="caution">
    <text evidence="2">The sequence shown here is derived from an EMBL/GenBank/DDBJ whole genome shotgun (WGS) entry which is preliminary data.</text>
</comment>
<keyword evidence="2" id="KW-0808">Transferase</keyword>
<protein>
    <submittedName>
        <fullName evidence="2">Kinase-like domain-containing protein</fullName>
    </submittedName>
</protein>
<keyword evidence="3" id="KW-1185">Reference proteome</keyword>
<dbReference type="Proteomes" id="UP001222325">
    <property type="component" value="Unassembled WGS sequence"/>
</dbReference>
<keyword evidence="2" id="KW-0418">Kinase</keyword>
<reference evidence="2" key="1">
    <citation type="submission" date="2023-03" db="EMBL/GenBank/DDBJ databases">
        <title>Massive genome expansion in bonnet fungi (Mycena s.s.) driven by repeated elements and novel gene families across ecological guilds.</title>
        <authorList>
            <consortium name="Lawrence Berkeley National Laboratory"/>
            <person name="Harder C.B."/>
            <person name="Miyauchi S."/>
            <person name="Viragh M."/>
            <person name="Kuo A."/>
            <person name="Thoen E."/>
            <person name="Andreopoulos B."/>
            <person name="Lu D."/>
            <person name="Skrede I."/>
            <person name="Drula E."/>
            <person name="Henrissat B."/>
            <person name="Morin E."/>
            <person name="Kohler A."/>
            <person name="Barry K."/>
            <person name="LaButti K."/>
            <person name="Morin E."/>
            <person name="Salamov A."/>
            <person name="Lipzen A."/>
            <person name="Mereny Z."/>
            <person name="Hegedus B."/>
            <person name="Baldrian P."/>
            <person name="Stursova M."/>
            <person name="Weitz H."/>
            <person name="Taylor A."/>
            <person name="Grigoriev I.V."/>
            <person name="Nagy L.G."/>
            <person name="Martin F."/>
            <person name="Kauserud H."/>
        </authorList>
    </citation>
    <scope>NUCLEOTIDE SEQUENCE</scope>
    <source>
        <strain evidence="2">CBHHK173m</strain>
    </source>
</reference>
<dbReference type="PANTHER" id="PTHR21310:SF15">
    <property type="entry name" value="AMINOGLYCOSIDE PHOSPHOTRANSFERASE DOMAIN-CONTAINING PROTEIN"/>
    <property type="match status" value="1"/>
</dbReference>